<proteinExistence type="predicted"/>
<dbReference type="Proteomes" id="UP001652741">
    <property type="component" value="Chromosome ssa01"/>
</dbReference>
<keyword evidence="1" id="KW-0175">Coiled coil</keyword>
<organism evidence="2 3">
    <name type="scientific">Salmo salar</name>
    <name type="common">Atlantic salmon</name>
    <dbReference type="NCBI Taxonomy" id="8030"/>
    <lineage>
        <taxon>Eukaryota</taxon>
        <taxon>Metazoa</taxon>
        <taxon>Chordata</taxon>
        <taxon>Craniata</taxon>
        <taxon>Vertebrata</taxon>
        <taxon>Euteleostomi</taxon>
        <taxon>Actinopterygii</taxon>
        <taxon>Neopterygii</taxon>
        <taxon>Teleostei</taxon>
        <taxon>Protacanthopterygii</taxon>
        <taxon>Salmoniformes</taxon>
        <taxon>Salmonidae</taxon>
        <taxon>Salmoninae</taxon>
        <taxon>Salmo</taxon>
    </lineage>
</organism>
<protein>
    <submittedName>
        <fullName evidence="3">Uncharacterized protein</fullName>
    </submittedName>
</protein>
<sequence length="294" mass="33584">MSTSEDFALSSENLAARDNGRGIAFHFFDAVDSGYSLRPGVIPTNFDVQQLQEMPNLPSPRNNLHESENNNAMRSPTIALCSCEGSPIATTIHLMAEMSSRDELKNRLRRQLVITIQQRDEYQRRDREAKAKVRMFERKAIVLRARVSALQPGQIPLRSGQISNNLMRASRQIQELREQARQYQMPIPIRTVRGSQNSAMRGHGDTLCSSCGQPLTSISIRLRAVMRSRQALKNTFRRQFALIIQQRDELRTRAREAEAKGRILERRHILMKAQVRAVHEAYLRDIQLGNLSNP</sequence>
<gene>
    <name evidence="3" type="primary">LOC106570677</name>
</gene>
<dbReference type="RefSeq" id="XP_013998628.2">
    <property type="nucleotide sequence ID" value="XM_014143153.2"/>
</dbReference>
<evidence type="ECO:0000256" key="1">
    <source>
        <dbReference type="SAM" id="Coils"/>
    </source>
</evidence>
<dbReference type="GeneID" id="106570677"/>
<evidence type="ECO:0000313" key="2">
    <source>
        <dbReference type="Proteomes" id="UP001652741"/>
    </source>
</evidence>
<evidence type="ECO:0000313" key="3">
    <source>
        <dbReference type="RefSeq" id="XP_013998628.2"/>
    </source>
</evidence>
<name>A0A1S3M5T9_SALSA</name>
<keyword evidence="2" id="KW-1185">Reference proteome</keyword>
<feature type="coiled-coil region" evidence="1">
    <location>
        <begin position="240"/>
        <end position="267"/>
    </location>
</feature>
<feature type="coiled-coil region" evidence="1">
    <location>
        <begin position="105"/>
        <end position="179"/>
    </location>
</feature>
<reference evidence="3" key="1">
    <citation type="submission" date="2025-08" db="UniProtKB">
        <authorList>
            <consortium name="RefSeq"/>
        </authorList>
    </citation>
    <scope>IDENTIFICATION</scope>
</reference>
<accession>A0A1S3M5T9</accession>
<dbReference type="AlphaFoldDB" id="A0A1S3M5T9"/>
<dbReference type="KEGG" id="sasa:106570677"/>